<feature type="domain" description="NAD(P)-binding" evidence="2">
    <location>
        <begin position="7"/>
        <end position="228"/>
    </location>
</feature>
<keyword evidence="4" id="KW-1185">Reference proteome</keyword>
<dbReference type="PANTHER" id="PTHR15020:SF50">
    <property type="entry name" value="UPF0659 PROTEIN YMR090W"/>
    <property type="match status" value="1"/>
</dbReference>
<protein>
    <recommendedName>
        <fullName evidence="2">NAD(P)-binding domain-containing protein</fullName>
    </recommendedName>
</protein>
<dbReference type="OrthoDB" id="10254604at2759"/>
<dbReference type="PANTHER" id="PTHR15020">
    <property type="entry name" value="FLAVIN REDUCTASE-RELATED"/>
    <property type="match status" value="1"/>
</dbReference>
<reference evidence="3 4" key="1">
    <citation type="submission" date="2018-02" db="EMBL/GenBank/DDBJ databases">
        <title>The genomes of Aspergillus section Nigri reveals drivers in fungal speciation.</title>
        <authorList>
            <consortium name="DOE Joint Genome Institute"/>
            <person name="Vesth T.C."/>
            <person name="Nybo J."/>
            <person name="Theobald S."/>
            <person name="Brandl J."/>
            <person name="Frisvad J.C."/>
            <person name="Nielsen K.F."/>
            <person name="Lyhne E.K."/>
            <person name="Kogle M.E."/>
            <person name="Kuo A."/>
            <person name="Riley R."/>
            <person name="Clum A."/>
            <person name="Nolan M."/>
            <person name="Lipzen A."/>
            <person name="Salamov A."/>
            <person name="Henrissat B."/>
            <person name="Wiebenga A."/>
            <person name="De vries R.P."/>
            <person name="Grigoriev I.V."/>
            <person name="Mortensen U.H."/>
            <person name="Andersen M.R."/>
            <person name="Baker S.E."/>
        </authorList>
    </citation>
    <scope>NUCLEOTIDE SEQUENCE [LARGE SCALE GENOMIC DNA]</scope>
    <source>
        <strain evidence="3 4">CBS 707.79</strain>
    </source>
</reference>
<dbReference type="SUPFAM" id="SSF51735">
    <property type="entry name" value="NAD(P)-binding Rossmann-fold domains"/>
    <property type="match status" value="1"/>
</dbReference>
<dbReference type="InterPro" id="IPR036291">
    <property type="entry name" value="NAD(P)-bd_dom_sf"/>
</dbReference>
<comment type="similarity">
    <text evidence="1">Belongs to the avfA family.</text>
</comment>
<evidence type="ECO:0000256" key="1">
    <source>
        <dbReference type="ARBA" id="ARBA00038376"/>
    </source>
</evidence>
<dbReference type="Gene3D" id="3.40.50.720">
    <property type="entry name" value="NAD(P)-binding Rossmann-like Domain"/>
    <property type="match status" value="1"/>
</dbReference>
<dbReference type="VEuPathDB" id="FungiDB:BO71DRAFT_405177"/>
<dbReference type="Pfam" id="PF13460">
    <property type="entry name" value="NAD_binding_10"/>
    <property type="match status" value="1"/>
</dbReference>
<dbReference type="STRING" id="1448320.A0A319DTG8"/>
<organism evidence="3 4">
    <name type="scientific">Aspergillus ellipticus CBS 707.79</name>
    <dbReference type="NCBI Taxonomy" id="1448320"/>
    <lineage>
        <taxon>Eukaryota</taxon>
        <taxon>Fungi</taxon>
        <taxon>Dikarya</taxon>
        <taxon>Ascomycota</taxon>
        <taxon>Pezizomycotina</taxon>
        <taxon>Eurotiomycetes</taxon>
        <taxon>Eurotiomycetidae</taxon>
        <taxon>Eurotiales</taxon>
        <taxon>Aspergillaceae</taxon>
        <taxon>Aspergillus</taxon>
        <taxon>Aspergillus subgen. Circumdati</taxon>
    </lineage>
</organism>
<gene>
    <name evidence="3" type="ORF">BO71DRAFT_405177</name>
</gene>
<name>A0A319DTG8_9EURO</name>
<dbReference type="InterPro" id="IPR016040">
    <property type="entry name" value="NAD(P)-bd_dom"/>
</dbReference>
<sequence length="309" mass="33547">MQVLLLGGHGKVALHLTPLLLARSWNVTSVIRNAEHENEILALGQGAKGKLDVLLSSLDDVKSDADAKKILDRVSPDYVVWSAGAGGKGGPDRTFAIDERAAKHFLSASFAHPSVTKFLLVSWLGSRRVQPSWLSNDEWAALQNVFCDVLPAYSKAKLEADEYMTALAAQRKKLVAAGAARPLQAINLRPGALTDTPATRKVDLGKTKKGRDKVTREDVAIVADQLLARDDTDGWYDLLEGAEPVEQAVERVAKEKIDAVDGEDVDGMVKRFGLCHSDSDSDTATAAAPFYSLFCCFILIDLWFQSASQ</sequence>
<dbReference type="Proteomes" id="UP000247810">
    <property type="component" value="Unassembled WGS sequence"/>
</dbReference>
<evidence type="ECO:0000313" key="4">
    <source>
        <dbReference type="Proteomes" id="UP000247810"/>
    </source>
</evidence>
<accession>A0A319DTG8</accession>
<dbReference type="EMBL" id="KZ825800">
    <property type="protein sequence ID" value="PYH99614.1"/>
    <property type="molecule type" value="Genomic_DNA"/>
</dbReference>
<evidence type="ECO:0000259" key="2">
    <source>
        <dbReference type="Pfam" id="PF13460"/>
    </source>
</evidence>
<proteinExistence type="inferred from homology"/>
<dbReference type="AlphaFoldDB" id="A0A319DTG8"/>
<evidence type="ECO:0000313" key="3">
    <source>
        <dbReference type="EMBL" id="PYH99614.1"/>
    </source>
</evidence>